<dbReference type="Gene3D" id="3.20.20.370">
    <property type="entry name" value="Glycoside hydrolase/deacetylase"/>
    <property type="match status" value="1"/>
</dbReference>
<evidence type="ECO:0000256" key="2">
    <source>
        <dbReference type="ARBA" id="ARBA00004609"/>
    </source>
</evidence>
<reference evidence="11" key="1">
    <citation type="submission" date="2013-11" db="EMBL/GenBank/DDBJ databases">
        <title>Genome sequence of the fusiform rust pathogen reveals effectors for host alternation and coevolution with pine.</title>
        <authorList>
            <consortium name="DOE Joint Genome Institute"/>
            <person name="Smith K."/>
            <person name="Pendleton A."/>
            <person name="Kubisiak T."/>
            <person name="Anderson C."/>
            <person name="Salamov A."/>
            <person name="Aerts A."/>
            <person name="Riley R."/>
            <person name="Clum A."/>
            <person name="Lindquist E."/>
            <person name="Ence D."/>
            <person name="Campbell M."/>
            <person name="Kronenberg Z."/>
            <person name="Feau N."/>
            <person name="Dhillon B."/>
            <person name="Hamelin R."/>
            <person name="Burleigh J."/>
            <person name="Smith J."/>
            <person name="Yandell M."/>
            <person name="Nelson C."/>
            <person name="Grigoriev I."/>
            <person name="Davis J."/>
        </authorList>
    </citation>
    <scope>NUCLEOTIDE SEQUENCE</scope>
    <source>
        <strain evidence="11">G11</strain>
    </source>
</reference>
<feature type="domain" description="NodB homology" evidence="10">
    <location>
        <begin position="49"/>
        <end position="132"/>
    </location>
</feature>
<evidence type="ECO:0000313" key="11">
    <source>
        <dbReference type="EMBL" id="KAG0145346.1"/>
    </source>
</evidence>
<keyword evidence="3" id="KW-0325">Glycoprotein</keyword>
<sequence>MLIGFIIMSLSFLSFSLASFVIGKNMITPTYVSLPGSLGRVIQTCKKNGTFALTFEDEPYKYENVISDYLLSECGIQGMFFVNGFDSDCIYNKTSADRLIQTFGQGHLIASHTWSHPNIVNLLNLSLFGNLI</sequence>
<keyword evidence="8" id="KW-0449">Lipoprotein</keyword>
<dbReference type="AlphaFoldDB" id="A0A9P6NEJ1"/>
<organism evidence="11 12">
    <name type="scientific">Cronartium quercuum f. sp. fusiforme G11</name>
    <dbReference type="NCBI Taxonomy" id="708437"/>
    <lineage>
        <taxon>Eukaryota</taxon>
        <taxon>Fungi</taxon>
        <taxon>Dikarya</taxon>
        <taxon>Basidiomycota</taxon>
        <taxon>Pucciniomycotina</taxon>
        <taxon>Pucciniomycetes</taxon>
        <taxon>Pucciniales</taxon>
        <taxon>Coleosporiaceae</taxon>
        <taxon>Cronartium</taxon>
    </lineage>
</organism>
<dbReference type="EMBL" id="MU167278">
    <property type="protein sequence ID" value="KAG0145346.1"/>
    <property type="molecule type" value="Genomic_DNA"/>
</dbReference>
<dbReference type="Pfam" id="PF01522">
    <property type="entry name" value="Polysacc_deac_1"/>
    <property type="match status" value="1"/>
</dbReference>
<keyword evidence="6" id="KW-0378">Hydrolase</keyword>
<keyword evidence="3" id="KW-0472">Membrane</keyword>
<evidence type="ECO:0000256" key="1">
    <source>
        <dbReference type="ARBA" id="ARBA00001941"/>
    </source>
</evidence>
<feature type="signal peptide" evidence="9">
    <location>
        <begin position="1"/>
        <end position="18"/>
    </location>
</feature>
<evidence type="ECO:0000256" key="4">
    <source>
        <dbReference type="ARBA" id="ARBA00022723"/>
    </source>
</evidence>
<name>A0A9P6NEJ1_9BASI</name>
<dbReference type="GO" id="GO:0098552">
    <property type="term" value="C:side of membrane"/>
    <property type="evidence" value="ECO:0007669"/>
    <property type="project" value="UniProtKB-KW"/>
</dbReference>
<dbReference type="SUPFAM" id="SSF88713">
    <property type="entry name" value="Glycoside hydrolase/deacetylase"/>
    <property type="match status" value="1"/>
</dbReference>
<evidence type="ECO:0000256" key="5">
    <source>
        <dbReference type="ARBA" id="ARBA00022729"/>
    </source>
</evidence>
<dbReference type="PROSITE" id="PS51677">
    <property type="entry name" value="NODB"/>
    <property type="match status" value="1"/>
</dbReference>
<dbReference type="GO" id="GO:0046872">
    <property type="term" value="F:metal ion binding"/>
    <property type="evidence" value="ECO:0007669"/>
    <property type="project" value="UniProtKB-KW"/>
</dbReference>
<evidence type="ECO:0000256" key="8">
    <source>
        <dbReference type="ARBA" id="ARBA00023288"/>
    </source>
</evidence>
<evidence type="ECO:0000256" key="3">
    <source>
        <dbReference type="ARBA" id="ARBA00022622"/>
    </source>
</evidence>
<dbReference type="GO" id="GO:0005886">
    <property type="term" value="C:plasma membrane"/>
    <property type="evidence" value="ECO:0007669"/>
    <property type="project" value="UniProtKB-SubCell"/>
</dbReference>
<evidence type="ECO:0000256" key="7">
    <source>
        <dbReference type="ARBA" id="ARBA00023277"/>
    </source>
</evidence>
<keyword evidence="12" id="KW-1185">Reference proteome</keyword>
<dbReference type="Proteomes" id="UP000886653">
    <property type="component" value="Unassembled WGS sequence"/>
</dbReference>
<dbReference type="InterPro" id="IPR002509">
    <property type="entry name" value="NODB_dom"/>
</dbReference>
<protein>
    <recommendedName>
        <fullName evidence="10">NodB homology domain-containing protein</fullName>
    </recommendedName>
</protein>
<gene>
    <name evidence="11" type="ORF">CROQUDRAFT_133791</name>
</gene>
<dbReference type="OrthoDB" id="2125469at2759"/>
<evidence type="ECO:0000313" key="12">
    <source>
        <dbReference type="Proteomes" id="UP000886653"/>
    </source>
</evidence>
<dbReference type="InterPro" id="IPR011330">
    <property type="entry name" value="Glyco_hydro/deAcase_b/a-brl"/>
</dbReference>
<feature type="chain" id="PRO_5040468653" description="NodB homology domain-containing protein" evidence="9">
    <location>
        <begin position="19"/>
        <end position="132"/>
    </location>
</feature>
<keyword evidence="7" id="KW-0119">Carbohydrate metabolism</keyword>
<dbReference type="GO" id="GO:0005975">
    <property type="term" value="P:carbohydrate metabolic process"/>
    <property type="evidence" value="ECO:0007669"/>
    <property type="project" value="InterPro"/>
</dbReference>
<evidence type="ECO:0000259" key="10">
    <source>
        <dbReference type="PROSITE" id="PS51677"/>
    </source>
</evidence>
<dbReference type="PANTHER" id="PTHR46471">
    <property type="entry name" value="CHITIN DEACETYLASE"/>
    <property type="match status" value="1"/>
</dbReference>
<comment type="subcellular location">
    <subcellularLocation>
        <location evidence="2">Cell membrane</location>
        <topology evidence="2">Lipid-anchor</topology>
        <topology evidence="2">GPI-anchor</topology>
    </subcellularLocation>
</comment>
<accession>A0A9P6NEJ1</accession>
<comment type="cofactor">
    <cofactor evidence="1">
        <name>Co(2+)</name>
        <dbReference type="ChEBI" id="CHEBI:48828"/>
    </cofactor>
</comment>
<keyword evidence="5 9" id="KW-0732">Signal</keyword>
<evidence type="ECO:0000256" key="6">
    <source>
        <dbReference type="ARBA" id="ARBA00022801"/>
    </source>
</evidence>
<evidence type="ECO:0000256" key="9">
    <source>
        <dbReference type="SAM" id="SignalP"/>
    </source>
</evidence>
<comment type="caution">
    <text evidence="11">The sequence shown here is derived from an EMBL/GenBank/DDBJ whole genome shotgun (WGS) entry which is preliminary data.</text>
</comment>
<dbReference type="GO" id="GO:0016810">
    <property type="term" value="F:hydrolase activity, acting on carbon-nitrogen (but not peptide) bonds"/>
    <property type="evidence" value="ECO:0007669"/>
    <property type="project" value="InterPro"/>
</dbReference>
<keyword evidence="3" id="KW-0336">GPI-anchor</keyword>
<dbReference type="PANTHER" id="PTHR46471:SF2">
    <property type="entry name" value="CHITIN DEACETYLASE-RELATED"/>
    <property type="match status" value="1"/>
</dbReference>
<proteinExistence type="predicted"/>
<keyword evidence="4" id="KW-0479">Metal-binding</keyword>